<dbReference type="Pfam" id="PF22539">
    <property type="entry name" value="DUF7004"/>
    <property type="match status" value="1"/>
</dbReference>
<organism evidence="2 3">
    <name type="scientific">Paucilactobacillus wasatchensis</name>
    <dbReference type="NCBI Taxonomy" id="1335616"/>
    <lineage>
        <taxon>Bacteria</taxon>
        <taxon>Bacillati</taxon>
        <taxon>Bacillota</taxon>
        <taxon>Bacilli</taxon>
        <taxon>Lactobacillales</taxon>
        <taxon>Lactobacillaceae</taxon>
        <taxon>Paucilactobacillus</taxon>
    </lineage>
</organism>
<name>A0A0D0YVI8_9LACO</name>
<protein>
    <submittedName>
        <fullName evidence="2">Uncharacterized protein</fullName>
    </submittedName>
</protein>
<evidence type="ECO:0000256" key="1">
    <source>
        <dbReference type="SAM" id="MobiDB-lite"/>
    </source>
</evidence>
<dbReference type="InterPro" id="IPR054273">
    <property type="entry name" value="DUF7004"/>
</dbReference>
<dbReference type="STRING" id="1335616.WDC_1112"/>
<gene>
    <name evidence="2" type="ORF">WDC_1112</name>
</gene>
<sequence length="214" mass="24665">MTVDYRVVKKYPDGSFFSFAKGAFDNWQVRYTNSEGKQNSPKDIDYLTKLKQLVCALSSSTKVDLPTAITIVRNDFVTIYHLVYQNAINQSGNPINQESDFNKIASLSQKYSEVLKTEKLFGVLYLAMISEWHYTIPNSIPKTRSYYRHTLKALAVMQVLRGGMDPSEAADWSRNKHKSKTPQEKMSEMGKYKIDYKKIMDVKIDDTKEQYPLS</sequence>
<evidence type="ECO:0000313" key="2">
    <source>
        <dbReference type="EMBL" id="KIS03294.1"/>
    </source>
</evidence>
<dbReference type="EMBL" id="AWTT01000024">
    <property type="protein sequence ID" value="KIS03294.1"/>
    <property type="molecule type" value="Genomic_DNA"/>
</dbReference>
<dbReference type="RefSeq" id="WP_044010856.1">
    <property type="nucleotide sequence ID" value="NZ_AWTT01000024.1"/>
</dbReference>
<reference evidence="2 3" key="1">
    <citation type="submission" date="2013-08" db="EMBL/GenBank/DDBJ databases">
        <title>Lactobacillus wasatchii sp. WDC04, a late gas producing bacteria isolated from aged chedder cheese.</title>
        <authorList>
            <person name="Oberg C.J."/>
            <person name="Culumber M."/>
            <person name="McMahon D.J."/>
            <person name="Broadbent J.R."/>
            <person name="Oberg T.S."/>
            <person name="Ortaki F."/>
        </authorList>
    </citation>
    <scope>NUCLEOTIDE SEQUENCE [LARGE SCALE GENOMIC DNA]</scope>
    <source>
        <strain evidence="2 3">WDC04</strain>
    </source>
</reference>
<dbReference type="OrthoDB" id="6402658at2"/>
<proteinExistence type="predicted"/>
<dbReference type="AlphaFoldDB" id="A0A0D0YVI8"/>
<feature type="region of interest" description="Disordered" evidence="1">
    <location>
        <begin position="167"/>
        <end position="187"/>
    </location>
</feature>
<keyword evidence="3" id="KW-1185">Reference proteome</keyword>
<comment type="caution">
    <text evidence="2">The sequence shown here is derived from an EMBL/GenBank/DDBJ whole genome shotgun (WGS) entry which is preliminary data.</text>
</comment>
<evidence type="ECO:0000313" key="3">
    <source>
        <dbReference type="Proteomes" id="UP000032279"/>
    </source>
</evidence>
<dbReference type="Proteomes" id="UP000032279">
    <property type="component" value="Unassembled WGS sequence"/>
</dbReference>
<accession>A0A0D0YVI8</accession>
<dbReference type="PATRIC" id="fig|1335616.4.peg.1116"/>